<dbReference type="AlphaFoldDB" id="W9VI31"/>
<gene>
    <name evidence="4" type="ORF">D779_1095</name>
</gene>
<evidence type="ECO:0000313" key="5">
    <source>
        <dbReference type="Proteomes" id="UP000019460"/>
    </source>
</evidence>
<dbReference type="Pfam" id="PF13511">
    <property type="entry name" value="DUF4124"/>
    <property type="match status" value="1"/>
</dbReference>
<feature type="domain" description="DUF4124" evidence="3">
    <location>
        <begin position="35"/>
        <end position="75"/>
    </location>
</feature>
<name>W9VI31_9GAMM</name>
<evidence type="ECO:0000313" key="4">
    <source>
        <dbReference type="EMBL" id="EXJ15707.1"/>
    </source>
</evidence>
<reference evidence="4 5" key="1">
    <citation type="submission" date="2012-11" db="EMBL/GenBank/DDBJ databases">
        <title>Genome assembly of Thiorhodococcus sp. AK35.</title>
        <authorList>
            <person name="Nupur N."/>
            <person name="Khatri I."/>
            <person name="Subramanian S."/>
            <person name="Pinnaka A."/>
        </authorList>
    </citation>
    <scope>NUCLEOTIDE SEQUENCE [LARGE SCALE GENOMIC DNA]</scope>
    <source>
        <strain evidence="4 5">AK35</strain>
    </source>
</reference>
<feature type="compositionally biased region" description="Basic and acidic residues" evidence="2">
    <location>
        <begin position="57"/>
        <end position="66"/>
    </location>
</feature>
<dbReference type="EMBL" id="AONC01000022">
    <property type="protein sequence ID" value="EXJ15707.1"/>
    <property type="molecule type" value="Genomic_DNA"/>
</dbReference>
<accession>W9VI31</accession>
<evidence type="ECO:0000259" key="3">
    <source>
        <dbReference type="Pfam" id="PF13511"/>
    </source>
</evidence>
<dbReference type="InterPro" id="IPR025392">
    <property type="entry name" value="DUF4124"/>
</dbReference>
<dbReference type="RefSeq" id="WP_043751935.1">
    <property type="nucleotide sequence ID" value="NZ_AONC01000022.1"/>
</dbReference>
<protein>
    <recommendedName>
        <fullName evidence="3">DUF4124 domain-containing protein</fullName>
    </recommendedName>
</protein>
<sequence>MGASRLESAVITRHGAGGGLLAACACLMLMSPSGAALGEDRLYRWTDEAGQVHFSDRAPEASDRPVESMAMPESPGAARREGDPYSVINQTRRMEAERKARELARRRAYLDELEERQRLAEIEAAEARTRQLEAEAQRAREPVYVLPWGWLGRHHHHRPPRPRTQEYPPSPRSQMSLKRPGRSLKPVEGTVPQR</sequence>
<keyword evidence="1" id="KW-0175">Coiled coil</keyword>
<feature type="coiled-coil region" evidence="1">
    <location>
        <begin position="96"/>
        <end position="142"/>
    </location>
</feature>
<dbReference type="Proteomes" id="UP000019460">
    <property type="component" value="Unassembled WGS sequence"/>
</dbReference>
<comment type="caution">
    <text evidence="4">The sequence shown here is derived from an EMBL/GenBank/DDBJ whole genome shotgun (WGS) entry which is preliminary data.</text>
</comment>
<dbReference type="OrthoDB" id="7062774at2"/>
<proteinExistence type="predicted"/>
<organism evidence="4 5">
    <name type="scientific">Imhoffiella purpurea</name>
    <dbReference type="NCBI Taxonomy" id="1249627"/>
    <lineage>
        <taxon>Bacteria</taxon>
        <taxon>Pseudomonadati</taxon>
        <taxon>Pseudomonadota</taxon>
        <taxon>Gammaproteobacteria</taxon>
        <taxon>Chromatiales</taxon>
        <taxon>Chromatiaceae</taxon>
        <taxon>Imhoffiella</taxon>
    </lineage>
</organism>
<evidence type="ECO:0000256" key="2">
    <source>
        <dbReference type="SAM" id="MobiDB-lite"/>
    </source>
</evidence>
<feature type="region of interest" description="Disordered" evidence="2">
    <location>
        <begin position="149"/>
        <end position="194"/>
    </location>
</feature>
<evidence type="ECO:0000256" key="1">
    <source>
        <dbReference type="SAM" id="Coils"/>
    </source>
</evidence>
<dbReference type="PROSITE" id="PS51257">
    <property type="entry name" value="PROKAR_LIPOPROTEIN"/>
    <property type="match status" value="1"/>
</dbReference>
<feature type="region of interest" description="Disordered" evidence="2">
    <location>
        <begin position="57"/>
        <end position="82"/>
    </location>
</feature>
<keyword evidence="5" id="KW-1185">Reference proteome</keyword>
<feature type="compositionally biased region" description="Basic residues" evidence="2">
    <location>
        <begin position="152"/>
        <end position="161"/>
    </location>
</feature>